<proteinExistence type="predicted"/>
<sequence length="109" mass="12583">MSNTVSRSLMELESKTYTKGDIDINSVWIREWYAKPTDFLFSDLRPRRTARSNKGFKRGNPAVFSGYLFSRRNSSQLSIMTSTHFYIPPNVKLDLESKWKSGALSCIHN</sequence>
<gene>
    <name evidence="2" type="primary">LOC104229972</name>
</gene>
<name>A0A1U7X3G1_NICSY</name>
<reference evidence="2" key="2">
    <citation type="submission" date="2025-08" db="UniProtKB">
        <authorList>
            <consortium name="RefSeq"/>
        </authorList>
    </citation>
    <scope>IDENTIFICATION</scope>
    <source>
        <tissue evidence="2">Leaf</tissue>
    </source>
</reference>
<evidence type="ECO:0000313" key="2">
    <source>
        <dbReference type="RefSeq" id="XP_009781005.1"/>
    </source>
</evidence>
<dbReference type="AlphaFoldDB" id="A0A1U7X3G1"/>
<keyword evidence="1" id="KW-1185">Reference proteome</keyword>
<dbReference type="Proteomes" id="UP000189701">
    <property type="component" value="Unplaced"/>
</dbReference>
<reference evidence="1" key="1">
    <citation type="journal article" date="2013" name="Genome Biol.">
        <title>Reference genomes and transcriptomes of Nicotiana sylvestris and Nicotiana tomentosiformis.</title>
        <authorList>
            <person name="Sierro N."/>
            <person name="Battey J.N."/>
            <person name="Ouadi S."/>
            <person name="Bovet L."/>
            <person name="Goepfert S."/>
            <person name="Bakaher N."/>
            <person name="Peitsch M.C."/>
            <person name="Ivanov N.V."/>
        </authorList>
    </citation>
    <scope>NUCLEOTIDE SEQUENCE [LARGE SCALE GENOMIC DNA]</scope>
</reference>
<evidence type="ECO:0000313" key="1">
    <source>
        <dbReference type="Proteomes" id="UP000189701"/>
    </source>
</evidence>
<organism evidence="1 2">
    <name type="scientific">Nicotiana sylvestris</name>
    <name type="common">Wood tobacco</name>
    <name type="synonym">South American tobacco</name>
    <dbReference type="NCBI Taxonomy" id="4096"/>
    <lineage>
        <taxon>Eukaryota</taxon>
        <taxon>Viridiplantae</taxon>
        <taxon>Streptophyta</taxon>
        <taxon>Embryophyta</taxon>
        <taxon>Tracheophyta</taxon>
        <taxon>Spermatophyta</taxon>
        <taxon>Magnoliopsida</taxon>
        <taxon>eudicotyledons</taxon>
        <taxon>Gunneridae</taxon>
        <taxon>Pentapetalae</taxon>
        <taxon>asterids</taxon>
        <taxon>lamiids</taxon>
        <taxon>Solanales</taxon>
        <taxon>Solanaceae</taxon>
        <taxon>Nicotianoideae</taxon>
        <taxon>Nicotianeae</taxon>
        <taxon>Nicotiana</taxon>
    </lineage>
</organism>
<protein>
    <submittedName>
        <fullName evidence="2">Uncharacterized protein LOC104229972</fullName>
    </submittedName>
</protein>
<dbReference type="RefSeq" id="XP_009781005.1">
    <property type="nucleotide sequence ID" value="XM_009782703.1"/>
</dbReference>
<accession>A0A1U7X3G1</accession>